<feature type="domain" description="Double jelly roll-like" evidence="1">
    <location>
        <begin position="76"/>
        <end position="127"/>
    </location>
</feature>
<dbReference type="EMBL" id="JANEYF010004290">
    <property type="protein sequence ID" value="KAJ8931578.1"/>
    <property type="molecule type" value="Genomic_DNA"/>
</dbReference>
<gene>
    <name evidence="2" type="ORF">NQ314_015490</name>
</gene>
<dbReference type="PANTHER" id="PTHR36159">
    <property type="entry name" value="PROTEIN CBG23766"/>
    <property type="match status" value="1"/>
</dbReference>
<reference evidence="2" key="1">
    <citation type="journal article" date="2023" name="Insect Mol. Biol.">
        <title>Genome sequencing provides insights into the evolution of gene families encoding plant cell wall-degrading enzymes in longhorned beetles.</title>
        <authorList>
            <person name="Shin N.R."/>
            <person name="Okamura Y."/>
            <person name="Kirsch R."/>
            <person name="Pauchet Y."/>
        </authorList>
    </citation>
    <scope>NUCLEOTIDE SEQUENCE</scope>
    <source>
        <strain evidence="2">RBIC_L_NR</strain>
    </source>
</reference>
<accession>A0AAV8WYS2</accession>
<dbReference type="PANTHER" id="PTHR36159:SF1">
    <property type="entry name" value="RETROVIRUS-RELATED POL POLYPROTEIN FROM TRANSPOSON 412-LIKE PROTEIN"/>
    <property type="match status" value="1"/>
</dbReference>
<dbReference type="Pfam" id="PF21738">
    <property type="entry name" value="DJR-like_dom"/>
    <property type="match status" value="1"/>
</dbReference>
<evidence type="ECO:0000313" key="3">
    <source>
        <dbReference type="Proteomes" id="UP001162156"/>
    </source>
</evidence>
<name>A0AAV8WYS2_9CUCU</name>
<dbReference type="Proteomes" id="UP001162156">
    <property type="component" value="Unassembled WGS sequence"/>
</dbReference>
<dbReference type="AlphaFoldDB" id="A0AAV8WYS2"/>
<organism evidence="2 3">
    <name type="scientific">Rhamnusium bicolor</name>
    <dbReference type="NCBI Taxonomy" id="1586634"/>
    <lineage>
        <taxon>Eukaryota</taxon>
        <taxon>Metazoa</taxon>
        <taxon>Ecdysozoa</taxon>
        <taxon>Arthropoda</taxon>
        <taxon>Hexapoda</taxon>
        <taxon>Insecta</taxon>
        <taxon>Pterygota</taxon>
        <taxon>Neoptera</taxon>
        <taxon>Endopterygota</taxon>
        <taxon>Coleoptera</taxon>
        <taxon>Polyphaga</taxon>
        <taxon>Cucujiformia</taxon>
        <taxon>Chrysomeloidea</taxon>
        <taxon>Cerambycidae</taxon>
        <taxon>Lepturinae</taxon>
        <taxon>Rhagiini</taxon>
        <taxon>Rhamnusium</taxon>
    </lineage>
</organism>
<evidence type="ECO:0000313" key="2">
    <source>
        <dbReference type="EMBL" id="KAJ8931578.1"/>
    </source>
</evidence>
<sequence length="131" mass="14880">MDLLNVAGQPFSDNAVEDYQFHTYQPYIPGNLNYNDEIRIPIQDLDAYTAPCNSFLYVEGKLTKSDGSAPTKLEFINNGIAFIFRKIRYEMNGIVVDSVRNVGLVSTIKSYLSFNENESVLLQNAGWFPKR</sequence>
<protein>
    <recommendedName>
        <fullName evidence="1">Double jelly roll-like domain-containing protein</fullName>
    </recommendedName>
</protein>
<keyword evidence="3" id="KW-1185">Reference proteome</keyword>
<evidence type="ECO:0000259" key="1">
    <source>
        <dbReference type="Pfam" id="PF21738"/>
    </source>
</evidence>
<proteinExistence type="predicted"/>
<dbReference type="InterPro" id="IPR049512">
    <property type="entry name" value="DJR-like_dom"/>
</dbReference>
<comment type="caution">
    <text evidence="2">The sequence shown here is derived from an EMBL/GenBank/DDBJ whole genome shotgun (WGS) entry which is preliminary data.</text>
</comment>